<feature type="domain" description="Secretion system C-terminal sorting" evidence="1">
    <location>
        <begin position="919"/>
        <end position="989"/>
    </location>
</feature>
<gene>
    <name evidence="2" type="ORF">O3P16_14705</name>
</gene>
<evidence type="ECO:0000313" key="2">
    <source>
        <dbReference type="EMBL" id="MDA3616063.1"/>
    </source>
</evidence>
<reference evidence="2 3" key="1">
    <citation type="submission" date="2022-12" db="EMBL/GenBank/DDBJ databases">
        <title>Chitinophagaceae gen. sp. nov., a new member of the family Chitinophagaceae, isolated from soil in a chemical factory.</title>
        <authorList>
            <person name="Ke Z."/>
        </authorList>
    </citation>
    <scope>NUCLEOTIDE SEQUENCE [LARGE SCALE GENOMIC DNA]</scope>
    <source>
        <strain evidence="2 3">LY-5</strain>
    </source>
</reference>
<evidence type="ECO:0000313" key="3">
    <source>
        <dbReference type="Proteomes" id="UP001210231"/>
    </source>
</evidence>
<evidence type="ECO:0000259" key="1">
    <source>
        <dbReference type="Pfam" id="PF18962"/>
    </source>
</evidence>
<name>A0ABT4UPH6_9BACT</name>
<keyword evidence="3" id="KW-1185">Reference proteome</keyword>
<dbReference type="EMBL" id="JAQGEF010000021">
    <property type="protein sequence ID" value="MDA3616063.1"/>
    <property type="molecule type" value="Genomic_DNA"/>
</dbReference>
<protein>
    <submittedName>
        <fullName evidence="2">T9SS type A sorting domain-containing protein</fullName>
    </submittedName>
</protein>
<dbReference type="Proteomes" id="UP001210231">
    <property type="component" value="Unassembled WGS sequence"/>
</dbReference>
<comment type="caution">
    <text evidence="2">The sequence shown here is derived from an EMBL/GenBank/DDBJ whole genome shotgun (WGS) entry which is preliminary data.</text>
</comment>
<organism evidence="2 3">
    <name type="scientific">Polluticaenibacter yanchengensis</name>
    <dbReference type="NCBI Taxonomy" id="3014562"/>
    <lineage>
        <taxon>Bacteria</taxon>
        <taxon>Pseudomonadati</taxon>
        <taxon>Bacteroidota</taxon>
        <taxon>Chitinophagia</taxon>
        <taxon>Chitinophagales</taxon>
        <taxon>Chitinophagaceae</taxon>
        <taxon>Polluticaenibacter</taxon>
    </lineage>
</organism>
<dbReference type="RefSeq" id="WP_407032393.1">
    <property type="nucleotide sequence ID" value="NZ_JAQGEF010000021.1"/>
</dbReference>
<proteinExistence type="predicted"/>
<dbReference type="Gene3D" id="2.60.40.10">
    <property type="entry name" value="Immunoglobulins"/>
    <property type="match status" value="1"/>
</dbReference>
<dbReference type="NCBIfam" id="TIGR04183">
    <property type="entry name" value="Por_Secre_tail"/>
    <property type="match status" value="1"/>
</dbReference>
<dbReference type="InterPro" id="IPR013783">
    <property type="entry name" value="Ig-like_fold"/>
</dbReference>
<dbReference type="SUPFAM" id="SSF117074">
    <property type="entry name" value="Hypothetical protein PA1324"/>
    <property type="match status" value="1"/>
</dbReference>
<dbReference type="InterPro" id="IPR026444">
    <property type="entry name" value="Secre_tail"/>
</dbReference>
<sequence>MFKNPQTIWLFLKAPLKFMLFLMAGLFIGNKSIAEGTKQISPNPGSILTALTALPYGNSGSFYNAPSDNRVKFMILNHTTENFYFGFDWRTFSAPVPAQNTINQRDPIVYWRIKNAAGTVVAGPTLWNSLTANAPGNINTVAKALAGPNINGTVLNGYTPIKFDPTANGEYYIEYYRSSDQGRTPLVVPSPSSLDNGIISPLFDFTVADGNTPINGRVYCEKWSFMGVGTTYFRGGHTFPSDASFYTYTPDKTVLKIEFGNGFYPVHYDLAVNNFGVSPTGNWDITRRSINSTIVPNLNGGYKVFFNVPDPAIFEADPVPDNPTFGSPVISGCGTYYVNYNTSQIGDVRILLDLNGIPGYQAGTRDLVLEAFNVPAGSNKMAWNGKDGLGNAVANNTTIDITVSYYKGRFNLPIFDVELNKTGIKVSAITQTTTSNTRLFWDDSNLTNVGNKCVLATTNFNDQENNMTGAGINNSFTGTLSPGHAWSGNGNPTQIIPAAAVGNNETNDLFCDDFGNVRLINTWGWAQILSSNTVTLNFSPCSFVSLSGNVFYDVSCNGLKDGAEKPISGNTANNNANNSTVTGSNVFANLVDAATNTVVGSVQVGIDGTYSFSDVASGRNYNVILTTSATTAGSTLTQATLPAGWSGSGTNNGTVANTANKSSIYNITNLPGTVTNINFGLQQTPLANTKAWNADKDASGKYFVGGQLYRLGLSENENITLTGTDPEDGSLATGSTFVIKTLPNPANAVLYYLDAANTPQPIQPNQVIPNYDPSRMLIKFLSKATPLVFTYASVDKTGAQSPAVTYSVTTPSVLPVTGLEMTLKNTDNGTVIYWQTISEINAMQFMVERSLDGMSYQPIASVAASGNSNSIKKYSFTDADNNYALAYYRILMLDADHKKYISNTIVNRLRGSLEKVVHVFPNPAKGNVKVEFAKTGNYRIQVMDASGKVLQTQHLNVVTGTVFNVGLKSKGLFILRVTGDQTDNVFKVISE</sequence>
<accession>A0ABT4UPH6</accession>
<dbReference type="Pfam" id="PF18962">
    <property type="entry name" value="Por_Secre_tail"/>
    <property type="match status" value="1"/>
</dbReference>